<dbReference type="PANTHER" id="PTHR31511:SF12">
    <property type="entry name" value="RHO TERMINATION FACTOR N-TERMINAL DOMAIN-CONTAINING PROTEIN"/>
    <property type="match status" value="1"/>
</dbReference>
<accession>A0ABN8QT84</accession>
<dbReference type="Proteomes" id="UP001159427">
    <property type="component" value="Unassembled WGS sequence"/>
</dbReference>
<sequence length="218" mass="25659">MTHTSLSNNLQTDRSINLHSMNRGEYISFSKKIKVDEYKSRKNGETVSLNFEIRFIDSSKFLQTSLANLVSNLQPSDFKNTNAIIKNNVGLLTQKGTDYYYYYYYYYYVSSIDKFSETRLPPKLEFYSRLNDEDISEEDYQHALNAWNTFNCKTIRDYHDLCLKSDVLLLADVFENFRASCLKRYNLDPAQYFTSPGLAWDAYLKETGQELQLLHDYD</sequence>
<evidence type="ECO:0008006" key="3">
    <source>
        <dbReference type="Google" id="ProtNLM"/>
    </source>
</evidence>
<name>A0ABN8QT84_9CNID</name>
<organism evidence="1 2">
    <name type="scientific">Porites evermanni</name>
    <dbReference type="NCBI Taxonomy" id="104178"/>
    <lineage>
        <taxon>Eukaryota</taxon>
        <taxon>Metazoa</taxon>
        <taxon>Cnidaria</taxon>
        <taxon>Anthozoa</taxon>
        <taxon>Hexacorallia</taxon>
        <taxon>Scleractinia</taxon>
        <taxon>Fungiina</taxon>
        <taxon>Poritidae</taxon>
        <taxon>Porites</taxon>
    </lineage>
</organism>
<gene>
    <name evidence="1" type="ORF">PEVE_00006137</name>
</gene>
<dbReference type="PANTHER" id="PTHR31511">
    <property type="entry name" value="PROTEIN CBG23764"/>
    <property type="match status" value="1"/>
</dbReference>
<proteinExistence type="predicted"/>
<keyword evidence="2" id="KW-1185">Reference proteome</keyword>
<reference evidence="1 2" key="1">
    <citation type="submission" date="2022-05" db="EMBL/GenBank/DDBJ databases">
        <authorList>
            <consortium name="Genoscope - CEA"/>
            <person name="William W."/>
        </authorList>
    </citation>
    <scope>NUCLEOTIDE SEQUENCE [LARGE SCALE GENOMIC DNA]</scope>
</reference>
<evidence type="ECO:0000313" key="2">
    <source>
        <dbReference type="Proteomes" id="UP001159427"/>
    </source>
</evidence>
<dbReference type="EMBL" id="CALNXI010001398">
    <property type="protein sequence ID" value="CAH3167717.1"/>
    <property type="molecule type" value="Genomic_DNA"/>
</dbReference>
<protein>
    <recommendedName>
        <fullName evidence="3">DNA-directed DNA polymerase</fullName>
    </recommendedName>
</protein>
<evidence type="ECO:0000313" key="1">
    <source>
        <dbReference type="EMBL" id="CAH3167717.1"/>
    </source>
</evidence>
<comment type="caution">
    <text evidence="1">The sequence shown here is derived from an EMBL/GenBank/DDBJ whole genome shotgun (WGS) entry which is preliminary data.</text>
</comment>